<evidence type="ECO:0000256" key="1">
    <source>
        <dbReference type="SAM" id="MobiDB-lite"/>
    </source>
</evidence>
<organism evidence="2 3">
    <name type="scientific">Eleginops maclovinus</name>
    <name type="common">Patagonian blennie</name>
    <name type="synonym">Eleginus maclovinus</name>
    <dbReference type="NCBI Taxonomy" id="56733"/>
    <lineage>
        <taxon>Eukaryota</taxon>
        <taxon>Metazoa</taxon>
        <taxon>Chordata</taxon>
        <taxon>Craniata</taxon>
        <taxon>Vertebrata</taxon>
        <taxon>Euteleostomi</taxon>
        <taxon>Actinopterygii</taxon>
        <taxon>Neopterygii</taxon>
        <taxon>Teleostei</taxon>
        <taxon>Neoteleostei</taxon>
        <taxon>Acanthomorphata</taxon>
        <taxon>Eupercaria</taxon>
        <taxon>Perciformes</taxon>
        <taxon>Notothenioidei</taxon>
        <taxon>Eleginopidae</taxon>
        <taxon>Eleginops</taxon>
    </lineage>
</organism>
<evidence type="ECO:0000313" key="3">
    <source>
        <dbReference type="Proteomes" id="UP001346869"/>
    </source>
</evidence>
<name>A0AAN7XH40_ELEMC</name>
<protein>
    <submittedName>
        <fullName evidence="2">Uncharacterized protein</fullName>
    </submittedName>
</protein>
<proteinExistence type="predicted"/>
<sequence length="83" mass="8914">MRELFSAAQPPGRKPGGDKYREKQFPKGRVNPGGGTSPQEGNEYRGRRGSKPKRTITEEDESPGGKSKPKRASIGEGSTQKGG</sequence>
<dbReference type="AlphaFoldDB" id="A0AAN7XH40"/>
<reference evidence="2 3" key="1">
    <citation type="journal article" date="2023" name="Genes (Basel)">
        <title>Chromosome-Level Genome Assembly and Circadian Gene Repertoire of the Patagonia Blennie Eleginops maclovinus-The Closest Ancestral Proxy of Antarctic Cryonotothenioids.</title>
        <authorList>
            <person name="Cheng C.C."/>
            <person name="Rivera-Colon A.G."/>
            <person name="Minhas B.F."/>
            <person name="Wilson L."/>
            <person name="Rayamajhi N."/>
            <person name="Vargas-Chacoff L."/>
            <person name="Catchen J.M."/>
        </authorList>
    </citation>
    <scope>NUCLEOTIDE SEQUENCE [LARGE SCALE GENOMIC DNA]</scope>
    <source>
        <strain evidence="2">JMC-PN-2008</strain>
    </source>
</reference>
<reference evidence="2 3" key="2">
    <citation type="journal article" date="2023" name="Mol. Biol. Evol.">
        <title>Genomics of Secondarily Temperate Adaptation in the Only Non-Antarctic Icefish.</title>
        <authorList>
            <person name="Rivera-Colon A.G."/>
            <person name="Rayamajhi N."/>
            <person name="Minhas B.F."/>
            <person name="Madrigal G."/>
            <person name="Bilyk K.T."/>
            <person name="Yoon V."/>
            <person name="Hune M."/>
            <person name="Gregory S."/>
            <person name="Cheng C.H.C."/>
            <person name="Catchen J.M."/>
        </authorList>
    </citation>
    <scope>NUCLEOTIDE SEQUENCE [LARGE SCALE GENOMIC DNA]</scope>
    <source>
        <strain evidence="2">JMC-PN-2008</strain>
    </source>
</reference>
<keyword evidence="3" id="KW-1185">Reference proteome</keyword>
<comment type="caution">
    <text evidence="2">The sequence shown here is derived from an EMBL/GenBank/DDBJ whole genome shotgun (WGS) entry which is preliminary data.</text>
</comment>
<dbReference type="Proteomes" id="UP001346869">
    <property type="component" value="Unassembled WGS sequence"/>
</dbReference>
<evidence type="ECO:0000313" key="2">
    <source>
        <dbReference type="EMBL" id="KAK5864211.1"/>
    </source>
</evidence>
<feature type="compositionally biased region" description="Basic and acidic residues" evidence="1">
    <location>
        <begin position="15"/>
        <end position="25"/>
    </location>
</feature>
<accession>A0AAN7XH40</accession>
<dbReference type="EMBL" id="JAUZQC010000011">
    <property type="protein sequence ID" value="KAK5864211.1"/>
    <property type="molecule type" value="Genomic_DNA"/>
</dbReference>
<feature type="region of interest" description="Disordered" evidence="1">
    <location>
        <begin position="1"/>
        <end position="83"/>
    </location>
</feature>
<gene>
    <name evidence="2" type="ORF">PBY51_001171</name>
</gene>